<name>A0A1V4HLE9_9BACL</name>
<dbReference type="Proteomes" id="UP000190626">
    <property type="component" value="Unassembled WGS sequence"/>
</dbReference>
<dbReference type="AlphaFoldDB" id="A0A1V4HLE9"/>
<accession>A0A1V4HLE9</accession>
<comment type="caution">
    <text evidence="1">The sequence shown here is derived from an EMBL/GenBank/DDBJ whole genome shotgun (WGS) entry which is preliminary data.</text>
</comment>
<protein>
    <submittedName>
        <fullName evidence="1">Uncharacterized protein</fullName>
    </submittedName>
</protein>
<dbReference type="STRING" id="1469647.BC351_23420"/>
<evidence type="ECO:0000313" key="2">
    <source>
        <dbReference type="Proteomes" id="UP000190626"/>
    </source>
</evidence>
<reference evidence="2" key="1">
    <citation type="submission" date="2016-07" db="EMBL/GenBank/DDBJ databases">
        <authorList>
            <person name="Florea S."/>
            <person name="Webb J.S."/>
            <person name="Jaromczyk J."/>
            <person name="Schardl C.L."/>
        </authorList>
    </citation>
    <scope>NUCLEOTIDE SEQUENCE [LARGE SCALE GENOMIC DNA]</scope>
    <source>
        <strain evidence="2">CY1</strain>
    </source>
</reference>
<organism evidence="1 2">
    <name type="scientific">Paenibacillus ferrarius</name>
    <dbReference type="NCBI Taxonomy" id="1469647"/>
    <lineage>
        <taxon>Bacteria</taxon>
        <taxon>Bacillati</taxon>
        <taxon>Bacillota</taxon>
        <taxon>Bacilli</taxon>
        <taxon>Bacillales</taxon>
        <taxon>Paenibacillaceae</taxon>
        <taxon>Paenibacillus</taxon>
    </lineage>
</organism>
<keyword evidence="2" id="KW-1185">Reference proteome</keyword>
<evidence type="ECO:0000313" key="1">
    <source>
        <dbReference type="EMBL" id="OPH58320.1"/>
    </source>
</evidence>
<gene>
    <name evidence="1" type="ORF">BC351_23420</name>
</gene>
<sequence>MITCEQCGTTNGFRKLGNSWICEDCKIGEVKTTLKSKDGVVTLVREKITGCEVQDESSSRMNEG</sequence>
<dbReference type="EMBL" id="MBTG01000010">
    <property type="protein sequence ID" value="OPH58320.1"/>
    <property type="molecule type" value="Genomic_DNA"/>
</dbReference>
<proteinExistence type="predicted"/>